<gene>
    <name evidence="1" type="ORF">LOK49_LG06G03171</name>
</gene>
<keyword evidence="2" id="KW-1185">Reference proteome</keyword>
<organism evidence="1 2">
    <name type="scientific">Camellia lanceoleosa</name>
    <dbReference type="NCBI Taxonomy" id="1840588"/>
    <lineage>
        <taxon>Eukaryota</taxon>
        <taxon>Viridiplantae</taxon>
        <taxon>Streptophyta</taxon>
        <taxon>Embryophyta</taxon>
        <taxon>Tracheophyta</taxon>
        <taxon>Spermatophyta</taxon>
        <taxon>Magnoliopsida</taxon>
        <taxon>eudicotyledons</taxon>
        <taxon>Gunneridae</taxon>
        <taxon>Pentapetalae</taxon>
        <taxon>asterids</taxon>
        <taxon>Ericales</taxon>
        <taxon>Theaceae</taxon>
        <taxon>Camellia</taxon>
    </lineage>
</organism>
<evidence type="ECO:0000313" key="2">
    <source>
        <dbReference type="Proteomes" id="UP001060215"/>
    </source>
</evidence>
<proteinExistence type="predicted"/>
<accession>A0ACC0HDA6</accession>
<reference evidence="1 2" key="1">
    <citation type="journal article" date="2022" name="Plant J.">
        <title>Chromosome-level genome of Camellia lanceoleosa provides a valuable resource for understanding genome evolution and self-incompatibility.</title>
        <authorList>
            <person name="Gong W."/>
            <person name="Xiao S."/>
            <person name="Wang L."/>
            <person name="Liao Z."/>
            <person name="Chang Y."/>
            <person name="Mo W."/>
            <person name="Hu G."/>
            <person name="Li W."/>
            <person name="Zhao G."/>
            <person name="Zhu H."/>
            <person name="Hu X."/>
            <person name="Ji K."/>
            <person name="Xiang X."/>
            <person name="Song Q."/>
            <person name="Yuan D."/>
            <person name="Jin S."/>
            <person name="Zhang L."/>
        </authorList>
    </citation>
    <scope>NUCLEOTIDE SEQUENCE [LARGE SCALE GENOMIC DNA]</scope>
    <source>
        <strain evidence="1">SQ_2022a</strain>
    </source>
</reference>
<protein>
    <submittedName>
        <fullName evidence="1">Protein DMP2</fullName>
    </submittedName>
</protein>
<comment type="caution">
    <text evidence="1">The sequence shown here is derived from an EMBL/GenBank/DDBJ whole genome shotgun (WGS) entry which is preliminary data.</text>
</comment>
<dbReference type="Proteomes" id="UP001060215">
    <property type="component" value="Chromosome 5"/>
</dbReference>
<sequence length="196" mass="21078">MADIKTTSSSSSTTQNITDKTYATAGNLIKLLPTGTVFFFQFFNPVFTNNGTCHVANKYLTAFLIGVCGISCFMSTFHDSYKGSDKNTHYGIATLKGIWPSTASDGVDLSVLRLRPGDFVHAFFALIVFAVVSLLDANTVNCFYPSFISSQKVLVMVLPPLVGAVAGFVSMVFPYTRHGIGYPSTQSSTTQSSTSS</sequence>
<dbReference type="EMBL" id="CM045762">
    <property type="protein sequence ID" value="KAI8011215.1"/>
    <property type="molecule type" value="Genomic_DNA"/>
</dbReference>
<name>A0ACC0HDA6_9ERIC</name>
<evidence type="ECO:0000313" key="1">
    <source>
        <dbReference type="EMBL" id="KAI8011215.1"/>
    </source>
</evidence>